<keyword evidence="3" id="KW-0540">Nuclease</keyword>
<dbReference type="RefSeq" id="WP_183986433.1">
    <property type="nucleotide sequence ID" value="NZ_JACIEV010000010.1"/>
</dbReference>
<dbReference type="GO" id="GO:0004519">
    <property type="term" value="F:endonuclease activity"/>
    <property type="evidence" value="ECO:0007669"/>
    <property type="project" value="UniProtKB-KW"/>
</dbReference>
<keyword evidence="4" id="KW-1185">Reference proteome</keyword>
<evidence type="ECO:0000313" key="4">
    <source>
        <dbReference type="Proteomes" id="UP000529795"/>
    </source>
</evidence>
<feature type="region of interest" description="Disordered" evidence="1">
    <location>
        <begin position="118"/>
        <end position="162"/>
    </location>
</feature>
<protein>
    <submittedName>
        <fullName evidence="3">Very-short-patch-repair endonuclease</fullName>
    </submittedName>
</protein>
<dbReference type="EMBL" id="JACIEV010000010">
    <property type="protein sequence ID" value="MBB4155175.1"/>
    <property type="molecule type" value="Genomic_DNA"/>
</dbReference>
<organism evidence="3 4">
    <name type="scientific">Sphingomonas jinjuensis</name>
    <dbReference type="NCBI Taxonomy" id="535907"/>
    <lineage>
        <taxon>Bacteria</taxon>
        <taxon>Pseudomonadati</taxon>
        <taxon>Pseudomonadota</taxon>
        <taxon>Alphaproteobacteria</taxon>
        <taxon>Sphingomonadales</taxon>
        <taxon>Sphingomonadaceae</taxon>
        <taxon>Sphingomonas</taxon>
    </lineage>
</organism>
<dbReference type="PANTHER" id="PTHR38590:SF1">
    <property type="entry name" value="BLL0828 PROTEIN"/>
    <property type="match status" value="1"/>
</dbReference>
<dbReference type="SUPFAM" id="SSF52980">
    <property type="entry name" value="Restriction endonuclease-like"/>
    <property type="match status" value="1"/>
</dbReference>
<dbReference type="InterPro" id="IPR047216">
    <property type="entry name" value="Endonuclease_DUF559_bact"/>
</dbReference>
<dbReference type="Proteomes" id="UP000529795">
    <property type="component" value="Unassembled WGS sequence"/>
</dbReference>
<sequence>MRLYANQPIGAVPRARRLRRDAPEPERRLLQGLREAFPDLKWRHRAPIGPFYADILCFSERLVVEVDGDTHAASVDTDTQREAFMRNEGFRTLRFTNADVMENLEGVVDTISLSLRERSDGSSVPPARAEQRGALFTRHWARSPKASGKGEDSQITKKGSAA</sequence>
<gene>
    <name evidence="3" type="ORF">GGQ80_003093</name>
</gene>
<dbReference type="PANTHER" id="PTHR38590">
    <property type="entry name" value="BLL0828 PROTEIN"/>
    <property type="match status" value="1"/>
</dbReference>
<dbReference type="Gene3D" id="3.40.960.10">
    <property type="entry name" value="VSR Endonuclease"/>
    <property type="match status" value="1"/>
</dbReference>
<keyword evidence="3" id="KW-0255">Endonuclease</keyword>
<accession>A0A840FPG8</accession>
<name>A0A840FPG8_9SPHN</name>
<reference evidence="3 4" key="1">
    <citation type="submission" date="2020-08" db="EMBL/GenBank/DDBJ databases">
        <title>Genomic Encyclopedia of Type Strains, Phase IV (KMG-IV): sequencing the most valuable type-strain genomes for metagenomic binning, comparative biology and taxonomic classification.</title>
        <authorList>
            <person name="Goeker M."/>
        </authorList>
    </citation>
    <scope>NUCLEOTIDE SEQUENCE [LARGE SCALE GENOMIC DNA]</scope>
    <source>
        <strain evidence="3 4">YC6723</strain>
    </source>
</reference>
<feature type="domain" description="DUF559" evidence="2">
    <location>
        <begin position="14"/>
        <end position="115"/>
    </location>
</feature>
<dbReference type="InterPro" id="IPR011335">
    <property type="entry name" value="Restrct_endonuc-II-like"/>
</dbReference>
<keyword evidence="3" id="KW-0378">Hydrolase</keyword>
<evidence type="ECO:0000259" key="2">
    <source>
        <dbReference type="Pfam" id="PF04480"/>
    </source>
</evidence>
<dbReference type="InterPro" id="IPR007569">
    <property type="entry name" value="DUF559"/>
</dbReference>
<dbReference type="Pfam" id="PF04480">
    <property type="entry name" value="DUF559"/>
    <property type="match status" value="1"/>
</dbReference>
<comment type="caution">
    <text evidence="3">The sequence shown here is derived from an EMBL/GenBank/DDBJ whole genome shotgun (WGS) entry which is preliminary data.</text>
</comment>
<evidence type="ECO:0000313" key="3">
    <source>
        <dbReference type="EMBL" id="MBB4155175.1"/>
    </source>
</evidence>
<evidence type="ECO:0000256" key="1">
    <source>
        <dbReference type="SAM" id="MobiDB-lite"/>
    </source>
</evidence>
<proteinExistence type="predicted"/>
<dbReference type="AlphaFoldDB" id="A0A840FPG8"/>